<comment type="similarity">
    <text evidence="2 10">Belongs to the cation transport ATPase (P-type) (TC 3.A.3) family. Type IB subfamily.</text>
</comment>
<dbReference type="InterPro" id="IPR027256">
    <property type="entry name" value="P-typ_ATPase_IB"/>
</dbReference>
<feature type="transmembrane region" description="Helical" evidence="10">
    <location>
        <begin position="196"/>
        <end position="215"/>
    </location>
</feature>
<keyword evidence="9 10" id="KW-0472">Membrane</keyword>
<keyword evidence="6 10" id="KW-0067">ATP-binding</keyword>
<dbReference type="NCBIfam" id="TIGR01525">
    <property type="entry name" value="ATPase-IB_hvy"/>
    <property type="match status" value="1"/>
</dbReference>
<dbReference type="PANTHER" id="PTHR43520:SF8">
    <property type="entry name" value="P-TYPE CU(+) TRANSPORTER"/>
    <property type="match status" value="1"/>
</dbReference>
<dbReference type="Proteomes" id="UP001302120">
    <property type="component" value="Unassembled WGS sequence"/>
</dbReference>
<feature type="transmembrane region" description="Helical" evidence="10">
    <location>
        <begin position="165"/>
        <end position="190"/>
    </location>
</feature>
<evidence type="ECO:0000256" key="9">
    <source>
        <dbReference type="ARBA" id="ARBA00023136"/>
    </source>
</evidence>
<dbReference type="InterPro" id="IPR059000">
    <property type="entry name" value="ATPase_P-type_domA"/>
</dbReference>
<comment type="subcellular location">
    <subcellularLocation>
        <location evidence="10">Cell membrane</location>
    </subcellularLocation>
    <subcellularLocation>
        <location evidence="1">Endomembrane system</location>
        <topology evidence="1">Multi-pass membrane protein</topology>
    </subcellularLocation>
</comment>
<organism evidence="12 13">
    <name type="scientific">Nodularia harveyana UHCC-0300</name>
    <dbReference type="NCBI Taxonomy" id="2974287"/>
    <lineage>
        <taxon>Bacteria</taxon>
        <taxon>Bacillati</taxon>
        <taxon>Cyanobacteriota</taxon>
        <taxon>Cyanophyceae</taxon>
        <taxon>Nostocales</taxon>
        <taxon>Nodulariaceae</taxon>
        <taxon>Nodularia</taxon>
    </lineage>
</organism>
<evidence type="ECO:0000256" key="8">
    <source>
        <dbReference type="ARBA" id="ARBA00022989"/>
    </source>
</evidence>
<dbReference type="NCBIfam" id="TIGR01494">
    <property type="entry name" value="ATPase_P-type"/>
    <property type="match status" value="2"/>
</dbReference>
<dbReference type="Pfam" id="PF00702">
    <property type="entry name" value="Hydrolase"/>
    <property type="match status" value="1"/>
</dbReference>
<feature type="transmembrane region" description="Helical" evidence="10">
    <location>
        <begin position="695"/>
        <end position="718"/>
    </location>
</feature>
<dbReference type="InterPro" id="IPR036412">
    <property type="entry name" value="HAD-like_sf"/>
</dbReference>
<comment type="caution">
    <text evidence="12">The sequence shown here is derived from an EMBL/GenBank/DDBJ whole genome shotgun (WGS) entry which is preliminary data.</text>
</comment>
<keyword evidence="7" id="KW-1278">Translocase</keyword>
<dbReference type="PANTHER" id="PTHR43520">
    <property type="entry name" value="ATP7, ISOFORM B"/>
    <property type="match status" value="1"/>
</dbReference>
<dbReference type="SFLD" id="SFLDF00027">
    <property type="entry name" value="p-type_atpase"/>
    <property type="match status" value="1"/>
</dbReference>
<dbReference type="SUPFAM" id="SSF81653">
    <property type="entry name" value="Calcium ATPase, transduction domain A"/>
    <property type="match status" value="1"/>
</dbReference>
<dbReference type="Gene3D" id="3.30.70.100">
    <property type="match status" value="1"/>
</dbReference>
<proteinExistence type="inferred from homology"/>
<dbReference type="PROSITE" id="PS01047">
    <property type="entry name" value="HMA_1"/>
    <property type="match status" value="1"/>
</dbReference>
<sequence length="757" mass="80675">MDTLTLKLRGMSCASCANNIDEAIRLVPGVIDCNVNFAAEQATISYDSKRTDVETIQTAIDGVGYSSSPLQENVLAGEDETQKEIKLAEEREMIRKVIAACAIAIIMFVGSIPMMTGLHLPFIPAFLHNNWVQLVLTTPVQFWCGGSFYVNGWKALKHRTATMDTLISVGTGAAFLYSVFVTLFPGFLISQGLIPHVYYEVAVIVIALILLGRLLEHRARGKTSEAIHKLIGLQPKTARVIRDDGEIDLPITDVRINDVILVRPGEKIPVDGEVISGASTVDEAMVTGESLAVQKQAGDEVIGATINKTGSFQFRATRVGKDTFLAQIVKLVQEAQGSKAPIQRLADQVTGWFVPVVMAIAIATFVIWFDFMGNFTLAIMTTVGVLIIACPCALGLATPTSIMVGTGKGAENGILIKDAQSLELAHKIQTIVLDKTGTLTEGNPTVTDFVSANGTANHNELQLLQLVAAVERNSEHPLAEAVVKYAQSQGASLTEANDFAAVAGCGVQAMVAEKLVQIGTERWMGELGINTDDLQEYQLAWESAGKTVILMAVDGEIQGVMAIADALKPSSAAAVKTLQKLGLEVVMLTGDNRQTAEAIAQEVGIQRVFPEVRPEQKAAMIQSLQGEGGKVVAMVGDGINDAPALAQADVGIAIGTGTDVAIAASDITLISGDLQGIVTAIQLSRATINNIRQNLFFAFIYNIIGIPIAAGILFPFFGWLLNPIIAGAAMALSSISVVTNALRLRKFKPKVLSVTVQ</sequence>
<dbReference type="Gene3D" id="3.40.50.1000">
    <property type="entry name" value="HAD superfamily/HAD-like"/>
    <property type="match status" value="1"/>
</dbReference>
<evidence type="ECO:0000256" key="7">
    <source>
        <dbReference type="ARBA" id="ARBA00022967"/>
    </source>
</evidence>
<dbReference type="PRINTS" id="PR00119">
    <property type="entry name" value="CATATPASE"/>
</dbReference>
<dbReference type="PROSITE" id="PS00154">
    <property type="entry name" value="ATPASE_E1_E2"/>
    <property type="match status" value="1"/>
</dbReference>
<dbReference type="RefSeq" id="WP_323194608.1">
    <property type="nucleotide sequence ID" value="NZ_JAYGHG010000002.1"/>
</dbReference>
<dbReference type="PRINTS" id="PR00942">
    <property type="entry name" value="CUATPASEI"/>
</dbReference>
<feature type="transmembrane region" description="Helical" evidence="10">
    <location>
        <begin position="97"/>
        <end position="119"/>
    </location>
</feature>
<dbReference type="InterPro" id="IPR017969">
    <property type="entry name" value="Heavy-metal-associated_CS"/>
</dbReference>
<dbReference type="CDD" id="cd02094">
    <property type="entry name" value="P-type_ATPase_Cu-like"/>
    <property type="match status" value="1"/>
</dbReference>
<dbReference type="SUPFAM" id="SSF55008">
    <property type="entry name" value="HMA, heavy metal-associated domain"/>
    <property type="match status" value="1"/>
</dbReference>
<accession>A0ABU5U9J4</accession>
<dbReference type="Gene3D" id="3.40.1110.10">
    <property type="entry name" value="Calcium-transporting ATPase, cytoplasmic domain N"/>
    <property type="match status" value="1"/>
</dbReference>
<evidence type="ECO:0000256" key="5">
    <source>
        <dbReference type="ARBA" id="ARBA00022741"/>
    </source>
</evidence>
<dbReference type="InterPro" id="IPR001757">
    <property type="entry name" value="P_typ_ATPase"/>
</dbReference>
<dbReference type="Pfam" id="PF00403">
    <property type="entry name" value="HMA"/>
    <property type="match status" value="1"/>
</dbReference>
<dbReference type="InterPro" id="IPR018303">
    <property type="entry name" value="ATPase_P-typ_P_site"/>
</dbReference>
<gene>
    <name evidence="12" type="ORF">VB620_02325</name>
</gene>
<dbReference type="SUPFAM" id="SSF81665">
    <property type="entry name" value="Calcium ATPase, transmembrane domain M"/>
    <property type="match status" value="1"/>
</dbReference>
<feature type="transmembrane region" description="Helical" evidence="10">
    <location>
        <begin position="375"/>
        <end position="398"/>
    </location>
</feature>
<dbReference type="EMBL" id="JAYGHG010000002">
    <property type="protein sequence ID" value="MEA5580174.1"/>
    <property type="molecule type" value="Genomic_DNA"/>
</dbReference>
<dbReference type="SFLD" id="SFLDS00003">
    <property type="entry name" value="Haloacid_Dehalogenase"/>
    <property type="match status" value="1"/>
</dbReference>
<dbReference type="PROSITE" id="PS50846">
    <property type="entry name" value="HMA_2"/>
    <property type="match status" value="1"/>
</dbReference>
<dbReference type="CDD" id="cd00371">
    <property type="entry name" value="HMA"/>
    <property type="match status" value="1"/>
</dbReference>
<feature type="domain" description="HMA" evidence="11">
    <location>
        <begin position="2"/>
        <end position="68"/>
    </location>
</feature>
<dbReference type="InterPro" id="IPR008250">
    <property type="entry name" value="ATPase_P-typ_transduc_dom_A_sf"/>
</dbReference>
<keyword evidence="4 10" id="KW-0479">Metal-binding</keyword>
<dbReference type="InterPro" id="IPR023214">
    <property type="entry name" value="HAD_sf"/>
</dbReference>
<dbReference type="InterPro" id="IPR023298">
    <property type="entry name" value="ATPase_P-typ_TM_dom_sf"/>
</dbReference>
<feature type="transmembrane region" description="Helical" evidence="10">
    <location>
        <begin position="724"/>
        <end position="742"/>
    </location>
</feature>
<evidence type="ECO:0000256" key="1">
    <source>
        <dbReference type="ARBA" id="ARBA00004127"/>
    </source>
</evidence>
<dbReference type="Pfam" id="PF00122">
    <property type="entry name" value="E1-E2_ATPase"/>
    <property type="match status" value="1"/>
</dbReference>
<evidence type="ECO:0000256" key="10">
    <source>
        <dbReference type="RuleBase" id="RU362081"/>
    </source>
</evidence>
<reference evidence="12 13" key="1">
    <citation type="submission" date="2023-12" db="EMBL/GenBank/DDBJ databases">
        <title>Baltic Sea Cyanobacteria.</title>
        <authorList>
            <person name="Delbaje E."/>
            <person name="Fewer D.P."/>
            <person name="Shishido T.K."/>
        </authorList>
    </citation>
    <scope>NUCLEOTIDE SEQUENCE [LARGE SCALE GENOMIC DNA]</scope>
    <source>
        <strain evidence="12 13">UHCC-0300</strain>
    </source>
</reference>
<keyword evidence="10" id="KW-1003">Cell membrane</keyword>
<evidence type="ECO:0000256" key="6">
    <source>
        <dbReference type="ARBA" id="ARBA00022840"/>
    </source>
</evidence>
<dbReference type="NCBIfam" id="TIGR01511">
    <property type="entry name" value="ATPase-IB1_Cu"/>
    <property type="match status" value="1"/>
</dbReference>
<evidence type="ECO:0000259" key="11">
    <source>
        <dbReference type="PROSITE" id="PS50846"/>
    </source>
</evidence>
<evidence type="ECO:0000256" key="4">
    <source>
        <dbReference type="ARBA" id="ARBA00022723"/>
    </source>
</evidence>
<keyword evidence="5 10" id="KW-0547">Nucleotide-binding</keyword>
<feature type="transmembrane region" description="Helical" evidence="10">
    <location>
        <begin position="131"/>
        <end position="153"/>
    </location>
</feature>
<dbReference type="InterPro" id="IPR044492">
    <property type="entry name" value="P_typ_ATPase_HD_dom"/>
</dbReference>
<protein>
    <submittedName>
        <fullName evidence="12">Heavy metal translocating P-type ATPase</fullName>
    </submittedName>
</protein>
<keyword evidence="8 10" id="KW-1133">Transmembrane helix</keyword>
<dbReference type="Gene3D" id="2.70.150.10">
    <property type="entry name" value="Calcium-transporting ATPase, cytoplasmic transduction domain A"/>
    <property type="match status" value="1"/>
</dbReference>
<dbReference type="SUPFAM" id="SSF56784">
    <property type="entry name" value="HAD-like"/>
    <property type="match status" value="1"/>
</dbReference>
<evidence type="ECO:0000256" key="2">
    <source>
        <dbReference type="ARBA" id="ARBA00006024"/>
    </source>
</evidence>
<feature type="transmembrane region" description="Helical" evidence="10">
    <location>
        <begin position="349"/>
        <end position="369"/>
    </location>
</feature>
<dbReference type="PRINTS" id="PR00943">
    <property type="entry name" value="CUATPASE"/>
</dbReference>
<dbReference type="InterPro" id="IPR036163">
    <property type="entry name" value="HMA_dom_sf"/>
</dbReference>
<keyword evidence="13" id="KW-1185">Reference proteome</keyword>
<evidence type="ECO:0000313" key="13">
    <source>
        <dbReference type="Proteomes" id="UP001302120"/>
    </source>
</evidence>
<evidence type="ECO:0000256" key="3">
    <source>
        <dbReference type="ARBA" id="ARBA00022692"/>
    </source>
</evidence>
<dbReference type="InterPro" id="IPR023299">
    <property type="entry name" value="ATPase_P-typ_cyto_dom_N"/>
</dbReference>
<keyword evidence="3 10" id="KW-0812">Transmembrane</keyword>
<dbReference type="InterPro" id="IPR006121">
    <property type="entry name" value="HMA_dom"/>
</dbReference>
<dbReference type="SFLD" id="SFLDG00002">
    <property type="entry name" value="C1.7:_P-type_atpase_like"/>
    <property type="match status" value="1"/>
</dbReference>
<evidence type="ECO:0000313" key="12">
    <source>
        <dbReference type="EMBL" id="MEA5580174.1"/>
    </source>
</evidence>
<name>A0ABU5U9J4_9CYAN</name>